<evidence type="ECO:0000259" key="2">
    <source>
        <dbReference type="PROSITE" id="PS51746"/>
    </source>
</evidence>
<evidence type="ECO:0000313" key="3">
    <source>
        <dbReference type="EMBL" id="GAA1712157.1"/>
    </source>
</evidence>
<dbReference type="Pfam" id="PF13672">
    <property type="entry name" value="PP2C_2"/>
    <property type="match status" value="1"/>
</dbReference>
<dbReference type="CDD" id="cd00143">
    <property type="entry name" value="PP2Cc"/>
    <property type="match status" value="1"/>
</dbReference>
<accession>A0ABN2IUN2</accession>
<gene>
    <name evidence="3" type="ORF">GCM10009765_71580</name>
</gene>
<dbReference type="SMART" id="SM00332">
    <property type="entry name" value="PP2Cc"/>
    <property type="match status" value="1"/>
</dbReference>
<protein>
    <recommendedName>
        <fullName evidence="2">PPM-type phosphatase domain-containing protein</fullName>
    </recommendedName>
</protein>
<dbReference type="SUPFAM" id="SSF81606">
    <property type="entry name" value="PP2C-like"/>
    <property type="match status" value="1"/>
</dbReference>
<dbReference type="RefSeq" id="WP_344314567.1">
    <property type="nucleotide sequence ID" value="NZ_BAAANY010000038.1"/>
</dbReference>
<dbReference type="InterPro" id="IPR001932">
    <property type="entry name" value="PPM-type_phosphatase-like_dom"/>
</dbReference>
<sequence>MIKTAQRLRTGAATHPGRVRENNQDSYFAGERLIVVADGVGGAAGGEVASAAAIAAMSAVDTEQAADSPDAAAAAFISAGDDAAARIRAATEAKPELAGMGTTLSAFLLTGDQIVMAHAGDSRAYRLRGGEMVQLSKDDSYVQLLIDRGSLRPEDAESHPQRNLVTKVLQTDPVDLSLRKEFVELGDRYLVCSDGLTGVVHRDIIVATLGEVADPTECANELIELALERGAPDNVTAVIGDVIAEEPEPEPEMPPTVKLPIVDAEVAATGAPVDAPAVLSIDAPGVMPALAPEPEPPVRRGFFARVFGRRHGRRRR</sequence>
<dbReference type="Proteomes" id="UP001500618">
    <property type="component" value="Unassembled WGS sequence"/>
</dbReference>
<feature type="region of interest" description="Disordered" evidence="1">
    <location>
        <begin position="1"/>
        <end position="23"/>
    </location>
</feature>
<organism evidence="3 4">
    <name type="scientific">Fodinicola feengrottensis</name>
    <dbReference type="NCBI Taxonomy" id="435914"/>
    <lineage>
        <taxon>Bacteria</taxon>
        <taxon>Bacillati</taxon>
        <taxon>Actinomycetota</taxon>
        <taxon>Actinomycetes</taxon>
        <taxon>Mycobacteriales</taxon>
        <taxon>Fodinicola</taxon>
    </lineage>
</organism>
<dbReference type="Gene3D" id="3.60.40.10">
    <property type="entry name" value="PPM-type phosphatase domain"/>
    <property type="match status" value="1"/>
</dbReference>
<evidence type="ECO:0000313" key="4">
    <source>
        <dbReference type="Proteomes" id="UP001500618"/>
    </source>
</evidence>
<evidence type="ECO:0000256" key="1">
    <source>
        <dbReference type="SAM" id="MobiDB-lite"/>
    </source>
</evidence>
<dbReference type="SMART" id="SM00331">
    <property type="entry name" value="PP2C_SIG"/>
    <property type="match status" value="1"/>
</dbReference>
<reference evidence="3 4" key="1">
    <citation type="journal article" date="2019" name="Int. J. Syst. Evol. Microbiol.">
        <title>The Global Catalogue of Microorganisms (GCM) 10K type strain sequencing project: providing services to taxonomists for standard genome sequencing and annotation.</title>
        <authorList>
            <consortium name="The Broad Institute Genomics Platform"/>
            <consortium name="The Broad Institute Genome Sequencing Center for Infectious Disease"/>
            <person name="Wu L."/>
            <person name="Ma J."/>
        </authorList>
    </citation>
    <scope>NUCLEOTIDE SEQUENCE [LARGE SCALE GENOMIC DNA]</scope>
    <source>
        <strain evidence="3 4">JCM 14718</strain>
    </source>
</reference>
<feature type="domain" description="PPM-type phosphatase" evidence="2">
    <location>
        <begin position="9"/>
        <end position="242"/>
    </location>
</feature>
<proteinExistence type="predicted"/>
<dbReference type="PROSITE" id="PS51746">
    <property type="entry name" value="PPM_2"/>
    <property type="match status" value="1"/>
</dbReference>
<name>A0ABN2IUN2_9ACTN</name>
<dbReference type="EMBL" id="BAAANY010000038">
    <property type="protein sequence ID" value="GAA1712157.1"/>
    <property type="molecule type" value="Genomic_DNA"/>
</dbReference>
<keyword evidence="4" id="KW-1185">Reference proteome</keyword>
<comment type="caution">
    <text evidence="3">The sequence shown here is derived from an EMBL/GenBank/DDBJ whole genome shotgun (WGS) entry which is preliminary data.</text>
</comment>
<dbReference type="InterPro" id="IPR036457">
    <property type="entry name" value="PPM-type-like_dom_sf"/>
</dbReference>